<evidence type="ECO:0000256" key="4">
    <source>
        <dbReference type="ARBA" id="ARBA00022737"/>
    </source>
</evidence>
<dbReference type="InterPro" id="IPR027417">
    <property type="entry name" value="P-loop_NTPase"/>
</dbReference>
<evidence type="ECO:0000256" key="1">
    <source>
        <dbReference type="ARBA" id="ARBA00008279"/>
    </source>
</evidence>
<dbReference type="Gene3D" id="3.30.300.20">
    <property type="match status" value="1"/>
</dbReference>
<dbReference type="Proteomes" id="UP000184016">
    <property type="component" value="Unassembled WGS sequence"/>
</dbReference>
<dbReference type="Gene3D" id="3.40.50.300">
    <property type="entry name" value="P-loop containing nucleotide triphosphate hydrolases"/>
    <property type="match status" value="2"/>
</dbReference>
<evidence type="ECO:0000256" key="6">
    <source>
        <dbReference type="ARBA" id="ARBA00023134"/>
    </source>
</evidence>
<dbReference type="OrthoDB" id="9805918at2"/>
<evidence type="ECO:0000256" key="8">
    <source>
        <dbReference type="ARBA" id="ARBA00053470"/>
    </source>
</evidence>
<dbReference type="InterPro" id="IPR032859">
    <property type="entry name" value="KH_dom-like"/>
</dbReference>
<evidence type="ECO:0000256" key="7">
    <source>
        <dbReference type="ARBA" id="ARBA00032345"/>
    </source>
</evidence>
<evidence type="ECO:0000256" key="11">
    <source>
        <dbReference type="RuleBase" id="RU004481"/>
    </source>
</evidence>
<keyword evidence="14" id="KW-1185">Reference proteome</keyword>
<sequence>MNMPMVAIVGRANVGKSTLFNRLIGQRLSIVEDTPGVTRDRLYAEMEWNGKSFQLIDTGGIELSEEDEFTNLIRIQAELAIDEADVIIFLVDGHDGLVETDRAVADLLRKSKKPTILAVNKLDHPTHHMHRYEFYELGFGDPIAVSAEHGLGTGDILDAVVSEFPEEENAETGDHDTLRIAFIGQPNVGKSSLVNALLGENRVMVSDIAGTTRDAIDTFLEFEGNQFQLIDTAGLRKKGKIYENIEKYSMLRAIRALSRADVAMVVIDGKKGITEQDKRVAGYALDAGCAIAMIVNKWDIVEKDDKTAHQFTQKIRTQFPFMRWAPVLFVSAKTGQRVTKILSLASDIANYHSMRISTSTVNHLLQEAMVAVSPPSDKGRRLRIYYGTQVSVKPPTFALFVNDKELMHFSYERYLENQFREAFGFEGTPIRFSVRNKNKDKD</sequence>
<proteinExistence type="inferred from homology"/>
<evidence type="ECO:0000256" key="2">
    <source>
        <dbReference type="ARBA" id="ARBA00020953"/>
    </source>
</evidence>
<dbReference type="FunFam" id="3.40.50.300:FF:000057">
    <property type="entry name" value="GTPase Der"/>
    <property type="match status" value="1"/>
</dbReference>
<reference evidence="14" key="1">
    <citation type="submission" date="2016-11" db="EMBL/GenBank/DDBJ databases">
        <authorList>
            <person name="Varghese N."/>
            <person name="Submissions S."/>
        </authorList>
    </citation>
    <scope>NUCLEOTIDE SEQUENCE [LARGE SCALE GENOMIC DNA]</scope>
    <source>
        <strain evidence="14">USBA-503</strain>
    </source>
</reference>
<evidence type="ECO:0000256" key="9">
    <source>
        <dbReference type="HAMAP-Rule" id="MF_00195"/>
    </source>
</evidence>
<dbReference type="PANTHER" id="PTHR43834:SF6">
    <property type="entry name" value="GTPASE DER"/>
    <property type="match status" value="1"/>
</dbReference>
<dbReference type="PRINTS" id="PR00326">
    <property type="entry name" value="GTP1OBG"/>
</dbReference>
<dbReference type="FunFam" id="3.40.50.300:FF:000040">
    <property type="entry name" value="GTPase Der"/>
    <property type="match status" value="1"/>
</dbReference>
<dbReference type="GO" id="GO:0042254">
    <property type="term" value="P:ribosome biogenesis"/>
    <property type="evidence" value="ECO:0007669"/>
    <property type="project" value="UniProtKB-KW"/>
</dbReference>
<dbReference type="PIRSF" id="PIRSF006485">
    <property type="entry name" value="GTP-binding_EngA"/>
    <property type="match status" value="1"/>
</dbReference>
<accession>A0A1M6XCM2</accession>
<dbReference type="InterPro" id="IPR005225">
    <property type="entry name" value="Small_GTP-bd"/>
</dbReference>
<feature type="binding site" evidence="9">
    <location>
        <begin position="184"/>
        <end position="191"/>
    </location>
    <ligand>
        <name>GTP</name>
        <dbReference type="ChEBI" id="CHEBI:37565"/>
        <label>2</label>
    </ligand>
</feature>
<name>A0A1M6XCM2_9BACL</name>
<dbReference type="InterPro" id="IPR016484">
    <property type="entry name" value="GTPase_Der"/>
</dbReference>
<evidence type="ECO:0000256" key="3">
    <source>
        <dbReference type="ARBA" id="ARBA00022517"/>
    </source>
</evidence>
<dbReference type="GO" id="GO:0005525">
    <property type="term" value="F:GTP binding"/>
    <property type="evidence" value="ECO:0007669"/>
    <property type="project" value="UniProtKB-UniRule"/>
</dbReference>
<dbReference type="CDD" id="cd01894">
    <property type="entry name" value="EngA1"/>
    <property type="match status" value="1"/>
</dbReference>
<dbReference type="InterPro" id="IPR015946">
    <property type="entry name" value="KH_dom-like_a/b"/>
</dbReference>
<dbReference type="Pfam" id="PF14714">
    <property type="entry name" value="KH_dom-like"/>
    <property type="match status" value="1"/>
</dbReference>
<evidence type="ECO:0000313" key="13">
    <source>
        <dbReference type="EMBL" id="SHL03760.1"/>
    </source>
</evidence>
<dbReference type="STRING" id="1830138.SAMN05443507_13319"/>
<evidence type="ECO:0000313" key="14">
    <source>
        <dbReference type="Proteomes" id="UP000184016"/>
    </source>
</evidence>
<dbReference type="HAMAP" id="MF_00195">
    <property type="entry name" value="GTPase_Der"/>
    <property type="match status" value="1"/>
</dbReference>
<dbReference type="NCBIfam" id="TIGR00231">
    <property type="entry name" value="small_GTP"/>
    <property type="match status" value="2"/>
</dbReference>
<keyword evidence="3 9" id="KW-0690">Ribosome biogenesis</keyword>
<gene>
    <name evidence="9" type="primary">der</name>
    <name evidence="13" type="ORF">SAMN05443507_13319</name>
</gene>
<evidence type="ECO:0000256" key="10">
    <source>
        <dbReference type="PROSITE-ProRule" id="PRU01049"/>
    </source>
</evidence>
<dbReference type="FunFam" id="3.30.300.20:FF:000004">
    <property type="entry name" value="GTPase Der"/>
    <property type="match status" value="1"/>
</dbReference>
<dbReference type="AlphaFoldDB" id="A0A1M6XCM2"/>
<dbReference type="GO" id="GO:0043022">
    <property type="term" value="F:ribosome binding"/>
    <property type="evidence" value="ECO:0007669"/>
    <property type="project" value="TreeGrafter"/>
</dbReference>
<dbReference type="EMBL" id="FRAF01000033">
    <property type="protein sequence ID" value="SHL03760.1"/>
    <property type="molecule type" value="Genomic_DNA"/>
</dbReference>
<evidence type="ECO:0000256" key="5">
    <source>
        <dbReference type="ARBA" id="ARBA00022741"/>
    </source>
</evidence>
<dbReference type="CDD" id="cd01895">
    <property type="entry name" value="EngA2"/>
    <property type="match status" value="1"/>
</dbReference>
<feature type="domain" description="EngA-type G" evidence="12">
    <location>
        <begin position="178"/>
        <end position="353"/>
    </location>
</feature>
<feature type="domain" description="EngA-type G" evidence="12">
    <location>
        <begin position="4"/>
        <end position="168"/>
    </location>
</feature>
<dbReference type="SUPFAM" id="SSF52540">
    <property type="entry name" value="P-loop containing nucleoside triphosphate hydrolases"/>
    <property type="match status" value="2"/>
</dbReference>
<keyword evidence="4 11" id="KW-0677">Repeat</keyword>
<feature type="binding site" evidence="9">
    <location>
        <begin position="231"/>
        <end position="235"/>
    </location>
    <ligand>
        <name>GTP</name>
        <dbReference type="ChEBI" id="CHEBI:37565"/>
        <label>2</label>
    </ligand>
</feature>
<protein>
    <recommendedName>
        <fullName evidence="2 9">GTPase Der</fullName>
    </recommendedName>
    <alternativeName>
        <fullName evidence="7 9">GTP-binding protein EngA</fullName>
    </alternativeName>
</protein>
<evidence type="ECO:0000259" key="12">
    <source>
        <dbReference type="PROSITE" id="PS51712"/>
    </source>
</evidence>
<dbReference type="NCBIfam" id="TIGR03594">
    <property type="entry name" value="GTPase_EngA"/>
    <property type="match status" value="1"/>
</dbReference>
<feature type="binding site" evidence="9">
    <location>
        <begin position="57"/>
        <end position="61"/>
    </location>
    <ligand>
        <name>GTP</name>
        <dbReference type="ChEBI" id="CHEBI:37565"/>
        <label>1</label>
    </ligand>
</feature>
<keyword evidence="5 9" id="KW-0547">Nucleotide-binding</keyword>
<feature type="binding site" evidence="9">
    <location>
        <begin position="10"/>
        <end position="17"/>
    </location>
    <ligand>
        <name>GTP</name>
        <dbReference type="ChEBI" id="CHEBI:37565"/>
        <label>1</label>
    </ligand>
</feature>
<feature type="binding site" evidence="9">
    <location>
        <begin position="296"/>
        <end position="299"/>
    </location>
    <ligand>
        <name>GTP</name>
        <dbReference type="ChEBI" id="CHEBI:37565"/>
        <label>2</label>
    </ligand>
</feature>
<dbReference type="InterPro" id="IPR031166">
    <property type="entry name" value="G_ENGA"/>
</dbReference>
<dbReference type="PANTHER" id="PTHR43834">
    <property type="entry name" value="GTPASE DER"/>
    <property type="match status" value="1"/>
</dbReference>
<comment type="subunit">
    <text evidence="9">Associates with the 50S ribosomal subunit.</text>
</comment>
<dbReference type="Pfam" id="PF01926">
    <property type="entry name" value="MMR_HSR1"/>
    <property type="match status" value="2"/>
</dbReference>
<comment type="similarity">
    <text evidence="1 9 10 11">Belongs to the TRAFAC class TrmE-Era-EngA-EngB-Septin-like GTPase superfamily. EngA (Der) GTPase family.</text>
</comment>
<dbReference type="RefSeq" id="WP_083574391.1">
    <property type="nucleotide sequence ID" value="NZ_FRAF01000033.1"/>
</dbReference>
<keyword evidence="6 9" id="KW-0342">GTP-binding</keyword>
<comment type="function">
    <text evidence="8 9 11">GTPase that plays an essential role in the late steps of ribosome biogenesis.</text>
</comment>
<organism evidence="13 14">
    <name type="scientific">Alicyclobacillus tolerans</name>
    <dbReference type="NCBI Taxonomy" id="90970"/>
    <lineage>
        <taxon>Bacteria</taxon>
        <taxon>Bacillati</taxon>
        <taxon>Bacillota</taxon>
        <taxon>Bacilli</taxon>
        <taxon>Bacillales</taxon>
        <taxon>Alicyclobacillaceae</taxon>
        <taxon>Alicyclobacillus</taxon>
    </lineage>
</organism>
<dbReference type="InterPro" id="IPR006073">
    <property type="entry name" value="GTP-bd"/>
</dbReference>
<feature type="binding site" evidence="9">
    <location>
        <begin position="120"/>
        <end position="123"/>
    </location>
    <ligand>
        <name>GTP</name>
        <dbReference type="ChEBI" id="CHEBI:37565"/>
        <label>1</label>
    </ligand>
</feature>
<dbReference type="PROSITE" id="PS51712">
    <property type="entry name" value="G_ENGA"/>
    <property type="match status" value="2"/>
</dbReference>